<dbReference type="AlphaFoldDB" id="A0A0G0GD27"/>
<dbReference type="Gene3D" id="3.40.50.2000">
    <property type="entry name" value="Glycogen Phosphorylase B"/>
    <property type="match status" value="2"/>
</dbReference>
<evidence type="ECO:0000313" key="3">
    <source>
        <dbReference type="EMBL" id="KKQ27892.1"/>
    </source>
</evidence>
<name>A0A0G0GD27_9BACT</name>
<dbReference type="CDD" id="cd03801">
    <property type="entry name" value="GT4_PimA-like"/>
    <property type="match status" value="1"/>
</dbReference>
<dbReference type="Proteomes" id="UP000034849">
    <property type="component" value="Unassembled WGS sequence"/>
</dbReference>
<evidence type="ECO:0000313" key="4">
    <source>
        <dbReference type="Proteomes" id="UP000034849"/>
    </source>
</evidence>
<dbReference type="PANTHER" id="PTHR45947">
    <property type="entry name" value="SULFOQUINOVOSYL TRANSFERASE SQD2"/>
    <property type="match status" value="1"/>
</dbReference>
<keyword evidence="3" id="KW-0808">Transferase</keyword>
<sequence>MRILSLSLDRNLFDSQSAVAERTLSYGSLVNLYHVIVQDKKDNVLNLSEQVIVFGSGGSNKIWRFFKIYHLVCDLSKKFKYDIITTQDQYYLGFLALILSKKLRLGLEVQVHGWDNFWGLRYLLARIVLPRAKTIRTVGERSSKKLVGLGISNQKIVVVPIFTDYLNFLVANKQKSNSEKFVFLTVGRLVKVKNIQQQILCFAQLSKQFRNIELRIVGDGPERNKLEKIVANLNLKDKILFTGWLNGNELNREYENANCFLLTSKNEGWGLVIVEAANYSLPIIMTDVGCAGEFIKDGENGLVIEINNNELLLKKMKEILENKDLAFKLGQAAQHSVVTMPSKEETLALYKKSWVRALK</sequence>
<dbReference type="SUPFAM" id="SSF53756">
    <property type="entry name" value="UDP-Glycosyltransferase/glycogen phosphorylase"/>
    <property type="match status" value="1"/>
</dbReference>
<gene>
    <name evidence="3" type="ORF">US42_C0004G0031</name>
</gene>
<dbReference type="STRING" id="1619046.US42_C0004G0031"/>
<organism evidence="3 4">
    <name type="scientific">Candidatus Magasanikbacteria bacterium GW2011_GWC2_37_14</name>
    <dbReference type="NCBI Taxonomy" id="1619046"/>
    <lineage>
        <taxon>Bacteria</taxon>
        <taxon>Candidatus Magasanikiibacteriota</taxon>
    </lineage>
</organism>
<dbReference type="Pfam" id="PF00534">
    <property type="entry name" value="Glycos_transf_1"/>
    <property type="match status" value="1"/>
</dbReference>
<evidence type="ECO:0000259" key="1">
    <source>
        <dbReference type="Pfam" id="PF00534"/>
    </source>
</evidence>
<dbReference type="GO" id="GO:0016757">
    <property type="term" value="F:glycosyltransferase activity"/>
    <property type="evidence" value="ECO:0007669"/>
    <property type="project" value="InterPro"/>
</dbReference>
<feature type="domain" description="Glycosyltransferase subfamily 4-like N-terminal" evidence="2">
    <location>
        <begin position="60"/>
        <end position="161"/>
    </location>
</feature>
<proteinExistence type="predicted"/>
<accession>A0A0G0GD27</accession>
<dbReference type="InterPro" id="IPR001296">
    <property type="entry name" value="Glyco_trans_1"/>
</dbReference>
<dbReference type="InterPro" id="IPR050194">
    <property type="entry name" value="Glycosyltransferase_grp1"/>
</dbReference>
<feature type="domain" description="Glycosyl transferase family 1" evidence="1">
    <location>
        <begin position="172"/>
        <end position="334"/>
    </location>
</feature>
<evidence type="ECO:0000259" key="2">
    <source>
        <dbReference type="Pfam" id="PF13439"/>
    </source>
</evidence>
<comment type="caution">
    <text evidence="3">The sequence shown here is derived from an EMBL/GenBank/DDBJ whole genome shotgun (WGS) entry which is preliminary data.</text>
</comment>
<dbReference type="EMBL" id="LBSX01000004">
    <property type="protein sequence ID" value="KKQ27892.1"/>
    <property type="molecule type" value="Genomic_DNA"/>
</dbReference>
<dbReference type="PANTHER" id="PTHR45947:SF3">
    <property type="entry name" value="SULFOQUINOVOSYL TRANSFERASE SQD2"/>
    <property type="match status" value="1"/>
</dbReference>
<dbReference type="Pfam" id="PF13439">
    <property type="entry name" value="Glyco_transf_4"/>
    <property type="match status" value="1"/>
</dbReference>
<dbReference type="InterPro" id="IPR028098">
    <property type="entry name" value="Glyco_trans_4-like_N"/>
</dbReference>
<protein>
    <submittedName>
        <fullName evidence="3">Glycosyltransferase</fullName>
    </submittedName>
</protein>
<reference evidence="3 4" key="1">
    <citation type="journal article" date="2015" name="Nature">
        <title>rRNA introns, odd ribosomes, and small enigmatic genomes across a large radiation of phyla.</title>
        <authorList>
            <person name="Brown C.T."/>
            <person name="Hug L.A."/>
            <person name="Thomas B.C."/>
            <person name="Sharon I."/>
            <person name="Castelle C.J."/>
            <person name="Singh A."/>
            <person name="Wilkins M.J."/>
            <person name="Williams K.H."/>
            <person name="Banfield J.F."/>
        </authorList>
    </citation>
    <scope>NUCLEOTIDE SEQUENCE [LARGE SCALE GENOMIC DNA]</scope>
</reference>